<evidence type="ECO:0000313" key="2">
    <source>
        <dbReference type="EMBL" id="PWA09166.1"/>
    </source>
</evidence>
<name>A0A2U1JVE0_9FLAO</name>
<evidence type="ECO:0000313" key="3">
    <source>
        <dbReference type="Proteomes" id="UP000245618"/>
    </source>
</evidence>
<dbReference type="RefSeq" id="WP_116762905.1">
    <property type="nucleotide sequence ID" value="NZ_QCZH01000008.1"/>
</dbReference>
<dbReference type="InterPro" id="IPR004014">
    <property type="entry name" value="ATPase_P-typ_cation-transptr_N"/>
</dbReference>
<gene>
    <name evidence="2" type="ORF">DB891_09510</name>
</gene>
<reference evidence="2 3" key="1">
    <citation type="submission" date="2018-04" db="EMBL/GenBank/DDBJ databases">
        <title>Flavobacterium sp. nov., isolated from glacier ice.</title>
        <authorList>
            <person name="Liu Q."/>
            <person name="Xin Y.-H."/>
        </authorList>
    </citation>
    <scope>NUCLEOTIDE SEQUENCE [LARGE SCALE GENOMIC DNA]</scope>
    <source>
        <strain evidence="2 3">LB2P30</strain>
    </source>
</reference>
<dbReference type="AlphaFoldDB" id="A0A2U1JVE0"/>
<organism evidence="2 3">
    <name type="scientific">Flavobacterium laiguense</name>
    <dbReference type="NCBI Taxonomy" id="2169409"/>
    <lineage>
        <taxon>Bacteria</taxon>
        <taxon>Pseudomonadati</taxon>
        <taxon>Bacteroidota</taxon>
        <taxon>Flavobacteriia</taxon>
        <taxon>Flavobacteriales</taxon>
        <taxon>Flavobacteriaceae</taxon>
        <taxon>Flavobacterium</taxon>
    </lineage>
</organism>
<comment type="caution">
    <text evidence="2">The sequence shown here is derived from an EMBL/GenBank/DDBJ whole genome shotgun (WGS) entry which is preliminary data.</text>
</comment>
<sequence>MNWHLLPLTEIAQLLNSSSKGLDSITASELLLEYGKHIKRN</sequence>
<dbReference type="EMBL" id="QCZH01000008">
    <property type="protein sequence ID" value="PWA09166.1"/>
    <property type="molecule type" value="Genomic_DNA"/>
</dbReference>
<accession>A0A2U1JVE0</accession>
<proteinExistence type="predicted"/>
<feature type="domain" description="Cation-transporting P-type ATPase N-terminal" evidence="1">
    <location>
        <begin position="3"/>
        <end position="36"/>
    </location>
</feature>
<evidence type="ECO:0000259" key="1">
    <source>
        <dbReference type="Pfam" id="PF00690"/>
    </source>
</evidence>
<dbReference type="Pfam" id="PF00690">
    <property type="entry name" value="Cation_ATPase_N"/>
    <property type="match status" value="1"/>
</dbReference>
<dbReference type="Proteomes" id="UP000245618">
    <property type="component" value="Unassembled WGS sequence"/>
</dbReference>
<keyword evidence="3" id="KW-1185">Reference proteome</keyword>
<protein>
    <recommendedName>
        <fullName evidence="1">Cation-transporting P-type ATPase N-terminal domain-containing protein</fullName>
    </recommendedName>
</protein>